<proteinExistence type="inferred from homology"/>
<accession>A0ABV6RLC1</accession>
<comment type="similarity">
    <text evidence="7">Belongs to the YfgM family.</text>
</comment>
<dbReference type="InterPro" id="IPR026039">
    <property type="entry name" value="YfgM"/>
</dbReference>
<keyword evidence="5" id="KW-0472">Membrane</keyword>
<dbReference type="Pfam" id="PF09976">
    <property type="entry name" value="TPR_21"/>
    <property type="match status" value="1"/>
</dbReference>
<sequence length="209" mass="22726">MALDDVLDEHEQSERVLAWLRRNGAGLVGGILLGLAAIYGWKWWQAREASEQAATATRYQAAVDAIAAGNLAEQSKIQALEPGLYRTLGSLAVARAQVEQNQRDAAIETLRSIRAEDPALAAIVNERLARLLIDGQKAQDALKLLESSETAGALEVRGDAYFALGQPERARESYTRALTLLEVDAPQRRLVELKLTQVGGTPSKPEART</sequence>
<dbReference type="InterPro" id="IPR019734">
    <property type="entry name" value="TPR_rpt"/>
</dbReference>
<evidence type="ECO:0000256" key="7">
    <source>
        <dbReference type="ARBA" id="ARBA00024197"/>
    </source>
</evidence>
<dbReference type="SUPFAM" id="SSF48452">
    <property type="entry name" value="TPR-like"/>
    <property type="match status" value="1"/>
</dbReference>
<keyword evidence="4" id="KW-1133">Transmembrane helix</keyword>
<dbReference type="PROSITE" id="PS50005">
    <property type="entry name" value="TPR"/>
    <property type="match status" value="1"/>
</dbReference>
<evidence type="ECO:0000256" key="9">
    <source>
        <dbReference type="PROSITE-ProRule" id="PRU00339"/>
    </source>
</evidence>
<comment type="caution">
    <text evidence="11">The sequence shown here is derived from an EMBL/GenBank/DDBJ whole genome shotgun (WGS) entry which is preliminary data.</text>
</comment>
<reference evidence="11 12" key="1">
    <citation type="submission" date="2024-09" db="EMBL/GenBank/DDBJ databases">
        <authorList>
            <person name="Sun Q."/>
            <person name="Mori K."/>
        </authorList>
    </citation>
    <scope>NUCLEOTIDE SEQUENCE [LARGE SCALE GENOMIC DNA]</scope>
    <source>
        <strain evidence="11 12">KCTC 23076</strain>
    </source>
</reference>
<dbReference type="Proteomes" id="UP001589896">
    <property type="component" value="Unassembled WGS sequence"/>
</dbReference>
<dbReference type="PANTHER" id="PTHR38035">
    <property type="entry name" value="UPF0070 PROTEIN YFGM"/>
    <property type="match status" value="1"/>
</dbReference>
<dbReference type="InterPro" id="IPR011990">
    <property type="entry name" value="TPR-like_helical_dom_sf"/>
</dbReference>
<evidence type="ECO:0000313" key="12">
    <source>
        <dbReference type="Proteomes" id="UP001589896"/>
    </source>
</evidence>
<keyword evidence="9" id="KW-0802">TPR repeat</keyword>
<keyword evidence="12" id="KW-1185">Reference proteome</keyword>
<feature type="repeat" description="TPR" evidence="9">
    <location>
        <begin position="151"/>
        <end position="184"/>
    </location>
</feature>
<evidence type="ECO:0000256" key="8">
    <source>
        <dbReference type="ARBA" id="ARBA00024235"/>
    </source>
</evidence>
<dbReference type="PANTHER" id="PTHR38035:SF1">
    <property type="entry name" value="ANCILLARY SECYEG TRANSLOCON SUBUNIT"/>
    <property type="match status" value="1"/>
</dbReference>
<gene>
    <name evidence="11" type="ORF">ACFFGH_07950</name>
</gene>
<evidence type="ECO:0000313" key="11">
    <source>
        <dbReference type="EMBL" id="MFC0677770.1"/>
    </source>
</evidence>
<comment type="subcellular location">
    <subcellularLocation>
        <location evidence="1">Cell membrane</location>
        <topology evidence="1">Single-pass type II membrane protein</topology>
    </subcellularLocation>
</comment>
<evidence type="ECO:0000259" key="10">
    <source>
        <dbReference type="Pfam" id="PF09976"/>
    </source>
</evidence>
<dbReference type="EMBL" id="JBHLTG010000001">
    <property type="protein sequence ID" value="MFC0677770.1"/>
    <property type="molecule type" value="Genomic_DNA"/>
</dbReference>
<dbReference type="InterPro" id="IPR018704">
    <property type="entry name" value="SecYEG/CpoB_TPR"/>
</dbReference>
<evidence type="ECO:0000256" key="4">
    <source>
        <dbReference type="ARBA" id="ARBA00022989"/>
    </source>
</evidence>
<keyword evidence="6" id="KW-0143">Chaperone</keyword>
<organism evidence="11 12">
    <name type="scientific">Lysobacter korlensis</name>
    <dbReference type="NCBI Taxonomy" id="553636"/>
    <lineage>
        <taxon>Bacteria</taxon>
        <taxon>Pseudomonadati</taxon>
        <taxon>Pseudomonadota</taxon>
        <taxon>Gammaproteobacteria</taxon>
        <taxon>Lysobacterales</taxon>
        <taxon>Lysobacteraceae</taxon>
        <taxon>Lysobacter</taxon>
    </lineage>
</organism>
<keyword evidence="3" id="KW-0812">Transmembrane</keyword>
<evidence type="ECO:0000256" key="1">
    <source>
        <dbReference type="ARBA" id="ARBA00004401"/>
    </source>
</evidence>
<evidence type="ECO:0000256" key="3">
    <source>
        <dbReference type="ARBA" id="ARBA00022692"/>
    </source>
</evidence>
<name>A0ABV6RLC1_9GAMM</name>
<keyword evidence="2" id="KW-1003">Cell membrane</keyword>
<feature type="domain" description="Ancillary SecYEG translocon subunit/Cell division coordinator CpoB TPR" evidence="10">
    <location>
        <begin position="18"/>
        <end position="199"/>
    </location>
</feature>
<protein>
    <recommendedName>
        <fullName evidence="8">Ancillary SecYEG translocon subunit</fullName>
    </recommendedName>
</protein>
<evidence type="ECO:0000256" key="2">
    <source>
        <dbReference type="ARBA" id="ARBA00022475"/>
    </source>
</evidence>
<dbReference type="Gene3D" id="1.25.40.10">
    <property type="entry name" value="Tetratricopeptide repeat domain"/>
    <property type="match status" value="1"/>
</dbReference>
<evidence type="ECO:0000256" key="5">
    <source>
        <dbReference type="ARBA" id="ARBA00023136"/>
    </source>
</evidence>
<evidence type="ECO:0000256" key="6">
    <source>
        <dbReference type="ARBA" id="ARBA00023186"/>
    </source>
</evidence>
<dbReference type="RefSeq" id="WP_386666722.1">
    <property type="nucleotide sequence ID" value="NZ_JBHLTG010000001.1"/>
</dbReference>